<feature type="compositionally biased region" description="Basic and acidic residues" evidence="1">
    <location>
        <begin position="378"/>
        <end position="389"/>
    </location>
</feature>
<feature type="compositionally biased region" description="Polar residues" evidence="1">
    <location>
        <begin position="426"/>
        <end position="436"/>
    </location>
</feature>
<sequence>MGKLSWEKFLEESSYLKNCSWKSCILKRPPSNHKQLAQLKLLSELRDPPQNEKGNILPHKNYKIYPSKIIQPVPTRSSPLPIFVFILTNQDFYSCCGDLKMIKSRFLEWITRFWCFFILPCILSERILNMDELSTCGQKIEVFETPVIINARSSIPPTSRSPYCQVILETTSRDGAYRLQITIKSVAIKDSTFMLRIYDGQGALNLLRQIGTSSKSTDIIYTKSSFATIILTQSTNIKFSENDFTLEVKGYRDPDEDEPVVGGSKLSPGAIVGIILAILLLIGFATVLCYMYNTGIFTKKRSVSSQSVVGSKESLSKTPSSISSISSKKGYTENEFKDFHSAFLSSISMKVSGNHNHSRSDSGNNQRSSHPKMPPSRAEVKTISDKDVYEEPISTRRFGKTSSVTFDTRQQEPPYFQRSYAGGIQNGQRSPKSSLAKSKYGIPDRSSGHSNASYAEIKDLPDMMSNLKSQETSLRGSSQIQKEQRLPSAPRPETQNSYKKSYQSPRSSLHSSSRDTGNDLTSEDSSHLSIRKETAQKKQKAALLKEINTLNSDQKREFSNSDAAEKGKPCEKVQETEEGLSKSVPGQKSAVVKSGYDPSTGCQTTRVLWTDSIPDPTDPEPGVDNPCITRKTINRITTRSTYENLPENPFPLLNQIQMESNEPSFLSPSVVSQHNMLPSSEWVSEIPHSEEISFYTQSASSRTKVPIIHEANQKHHSIKDRITIT</sequence>
<evidence type="ECO:0000313" key="3">
    <source>
        <dbReference type="EMBL" id="CAE1307007.1"/>
    </source>
</evidence>
<feature type="region of interest" description="Disordered" evidence="1">
    <location>
        <begin position="468"/>
        <end position="537"/>
    </location>
</feature>
<dbReference type="EMBL" id="CAHIKZ030004089">
    <property type="protein sequence ID" value="CAE1307007.1"/>
    <property type="molecule type" value="Genomic_DNA"/>
</dbReference>
<keyword evidence="2" id="KW-0812">Transmembrane</keyword>
<keyword evidence="2" id="KW-0472">Membrane</keyword>
<feature type="region of interest" description="Disordered" evidence="1">
    <location>
        <begin position="352"/>
        <end position="452"/>
    </location>
</feature>
<comment type="caution">
    <text evidence="3">The sequence shown here is derived from an EMBL/GenBank/DDBJ whole genome shotgun (WGS) entry which is preliminary data.</text>
</comment>
<evidence type="ECO:0000256" key="1">
    <source>
        <dbReference type="SAM" id="MobiDB-lite"/>
    </source>
</evidence>
<keyword evidence="2" id="KW-1133">Transmembrane helix</keyword>
<feature type="region of interest" description="Disordered" evidence="1">
    <location>
        <begin position="308"/>
        <end position="327"/>
    </location>
</feature>
<evidence type="ECO:0000256" key="2">
    <source>
        <dbReference type="SAM" id="Phobius"/>
    </source>
</evidence>
<protein>
    <recommendedName>
        <fullName evidence="5">CUB domain-containing protein</fullName>
    </recommendedName>
</protein>
<accession>A0A812DPX7</accession>
<feature type="region of interest" description="Disordered" evidence="1">
    <location>
        <begin position="553"/>
        <end position="598"/>
    </location>
</feature>
<reference evidence="3" key="1">
    <citation type="submission" date="2021-01" db="EMBL/GenBank/DDBJ databases">
        <authorList>
            <person name="Li R."/>
            <person name="Bekaert M."/>
        </authorList>
    </citation>
    <scope>NUCLEOTIDE SEQUENCE</scope>
    <source>
        <strain evidence="3">Farmed</strain>
    </source>
</reference>
<feature type="compositionally biased region" description="Basic and acidic residues" evidence="1">
    <location>
        <begin position="553"/>
        <end position="575"/>
    </location>
</feature>
<dbReference type="Proteomes" id="UP000597762">
    <property type="component" value="Unassembled WGS sequence"/>
</dbReference>
<feature type="compositionally biased region" description="Low complexity" evidence="1">
    <location>
        <begin position="311"/>
        <end position="327"/>
    </location>
</feature>
<organism evidence="3 4">
    <name type="scientific">Acanthosepion pharaonis</name>
    <name type="common">Pharaoh cuttlefish</name>
    <name type="synonym">Sepia pharaonis</name>
    <dbReference type="NCBI Taxonomy" id="158019"/>
    <lineage>
        <taxon>Eukaryota</taxon>
        <taxon>Metazoa</taxon>
        <taxon>Spiralia</taxon>
        <taxon>Lophotrochozoa</taxon>
        <taxon>Mollusca</taxon>
        <taxon>Cephalopoda</taxon>
        <taxon>Coleoidea</taxon>
        <taxon>Decapodiformes</taxon>
        <taxon>Sepiida</taxon>
        <taxon>Sepiina</taxon>
        <taxon>Sepiidae</taxon>
        <taxon>Acanthosepion</taxon>
    </lineage>
</organism>
<feature type="transmembrane region" description="Helical" evidence="2">
    <location>
        <begin position="270"/>
        <end position="292"/>
    </location>
</feature>
<name>A0A812DPX7_ACAPH</name>
<feature type="compositionally biased region" description="Polar residues" evidence="1">
    <location>
        <begin position="352"/>
        <end position="368"/>
    </location>
</feature>
<keyword evidence="4" id="KW-1185">Reference proteome</keyword>
<evidence type="ECO:0000313" key="4">
    <source>
        <dbReference type="Proteomes" id="UP000597762"/>
    </source>
</evidence>
<dbReference type="OrthoDB" id="6125078at2759"/>
<gene>
    <name evidence="3" type="ORF">SPHA_59108</name>
</gene>
<feature type="compositionally biased region" description="Basic and acidic residues" evidence="1">
    <location>
        <begin position="524"/>
        <end position="536"/>
    </location>
</feature>
<feature type="compositionally biased region" description="Low complexity" evidence="1">
    <location>
        <begin position="501"/>
        <end position="511"/>
    </location>
</feature>
<evidence type="ECO:0008006" key="5">
    <source>
        <dbReference type="Google" id="ProtNLM"/>
    </source>
</evidence>
<feature type="compositionally biased region" description="Polar residues" evidence="1">
    <location>
        <begin position="468"/>
        <end position="481"/>
    </location>
</feature>
<proteinExistence type="predicted"/>
<dbReference type="AlphaFoldDB" id="A0A812DPX7"/>